<keyword evidence="1" id="KW-1133">Transmembrane helix</keyword>
<keyword evidence="1" id="KW-0812">Transmembrane</keyword>
<feature type="transmembrane region" description="Helical" evidence="1">
    <location>
        <begin position="80"/>
        <end position="106"/>
    </location>
</feature>
<dbReference type="Proteomes" id="UP001341281">
    <property type="component" value="Chromosome 05"/>
</dbReference>
<dbReference type="EMBL" id="CP144749">
    <property type="protein sequence ID" value="WVZ77866.1"/>
    <property type="molecule type" value="Genomic_DNA"/>
</dbReference>
<accession>A0AAQ3TQX3</accession>
<proteinExistence type="predicted"/>
<organism evidence="2 3">
    <name type="scientific">Paspalum notatum var. saurae</name>
    <dbReference type="NCBI Taxonomy" id="547442"/>
    <lineage>
        <taxon>Eukaryota</taxon>
        <taxon>Viridiplantae</taxon>
        <taxon>Streptophyta</taxon>
        <taxon>Embryophyta</taxon>
        <taxon>Tracheophyta</taxon>
        <taxon>Spermatophyta</taxon>
        <taxon>Magnoliopsida</taxon>
        <taxon>Liliopsida</taxon>
        <taxon>Poales</taxon>
        <taxon>Poaceae</taxon>
        <taxon>PACMAD clade</taxon>
        <taxon>Panicoideae</taxon>
        <taxon>Andropogonodae</taxon>
        <taxon>Paspaleae</taxon>
        <taxon>Paspalinae</taxon>
        <taxon>Paspalum</taxon>
    </lineage>
</organism>
<reference evidence="2 3" key="1">
    <citation type="submission" date="2024-02" db="EMBL/GenBank/DDBJ databases">
        <title>High-quality chromosome-scale genome assembly of Pensacola bahiagrass (Paspalum notatum Flugge var. saurae).</title>
        <authorList>
            <person name="Vega J.M."/>
            <person name="Podio M."/>
            <person name="Orjuela J."/>
            <person name="Siena L.A."/>
            <person name="Pessino S.C."/>
            <person name="Combes M.C."/>
            <person name="Mariac C."/>
            <person name="Albertini E."/>
            <person name="Pupilli F."/>
            <person name="Ortiz J.P.A."/>
            <person name="Leblanc O."/>
        </authorList>
    </citation>
    <scope>NUCLEOTIDE SEQUENCE [LARGE SCALE GENOMIC DNA]</scope>
    <source>
        <strain evidence="2">R1</strain>
        <tissue evidence="2">Leaf</tissue>
    </source>
</reference>
<gene>
    <name evidence="2" type="ORF">U9M48_025674</name>
</gene>
<dbReference type="AlphaFoldDB" id="A0AAQ3TQX3"/>
<sequence>MSPSSPLEASETVLTVPFVLQAMPSHLQQSVPSCHSLARPASCESPARNWSRDVFSSSVHELTGVAKEISSRTARPREGMALAILLLQFLAFLTNLLSGVMAAAAIGRALALPSPSATHSPHASLSWPTKCTHQARRRHRQVHAPCPRRLAWGSHSRVSARASVKPCATVLEALLLLALRAIRFCIPFHVVDVNCPVNKLLEMLSTCRGHWTEVSTELVEADVEDHHAAGGHQFQRQITIQRIVGQVKMLQAGEVAKRWCDAPFETSRWQRDLNDCLVTPSHWQQSVPYSCHDLVRLESCESPARNRRRDAFSCSVQELAGMTNEISSRRAMAKAADAEMCTRAAVFHGPGSTDHRCVVVDLGPCVLAADRNSKALEDANWREASSGGGGYGGRGAASAARVSAGVARPATSLPALLPTQEKPPQRPLHLQPPRKMLNAERKLRLSNADGISPVRLLLDKSSACRFVRLQTDEGIGPFKLLELTSSSSKAAESKWAAVLSEMLSGIVPMKLFHARSKVFRFSKLEKLTLASSPLKPLFLRLIIMRSVQLLRLDGSSPYMLLKSKSISCNLLMSGILPVKLFSPRSRMTRLLSLNICLPSSTPCKLLLEKERYSNELALKSSLGRVPLRLLWPALSTLSMEQLPSPEGTLPPIKLLLLALREIKFCIPFHVVDVNCPVNKLLEMLSTCRGHWTEVEDDSSCRSPLSWLKLTSRTTMLLEDTNSCGRPPYSELCCKPVTPSHLQQSVPSSCHDLARLESCESPARNSRRDVFSCPVQELAGMANNEARSTRETGRTGRILSANGVTRKGHKVEEGGGGCYFHILLIPSSLSHQKEKWSQGLDAITKSSLRF</sequence>
<protein>
    <submittedName>
        <fullName evidence="2">Uncharacterized protein</fullName>
    </submittedName>
</protein>
<keyword evidence="1" id="KW-0472">Membrane</keyword>
<evidence type="ECO:0000313" key="3">
    <source>
        <dbReference type="Proteomes" id="UP001341281"/>
    </source>
</evidence>
<evidence type="ECO:0000313" key="2">
    <source>
        <dbReference type="EMBL" id="WVZ77866.1"/>
    </source>
</evidence>
<name>A0AAQ3TQX3_PASNO</name>
<keyword evidence="3" id="KW-1185">Reference proteome</keyword>
<evidence type="ECO:0000256" key="1">
    <source>
        <dbReference type="SAM" id="Phobius"/>
    </source>
</evidence>